<name>A0ABR9RWL4_9ACTN</name>
<sequence>METMLAGVAVVAVVCLLLGLLLRRRLPAVSAWAIAGFVGAVACIGVLTLTPAYEVPTVIAAEDRPETCSLDYGGPSPEGFWIVGGGQRLLNMVVFVPAGALLVVACARWRAAYALVPLGLLGLVAYSVAIEWLQLELARIDRACDVTDMVDNSLGAVVGVGLGLLLAVVLRPWRSRPTRGQSG</sequence>
<feature type="transmembrane region" description="Helical" evidence="1">
    <location>
        <begin position="29"/>
        <end position="49"/>
    </location>
</feature>
<gene>
    <name evidence="3" type="ORF">IEQ44_15105</name>
</gene>
<evidence type="ECO:0000256" key="1">
    <source>
        <dbReference type="SAM" id="Phobius"/>
    </source>
</evidence>
<protein>
    <submittedName>
        <fullName evidence="3">VanZ family protein</fullName>
    </submittedName>
</protein>
<feature type="domain" description="VanZ-like" evidence="2">
    <location>
        <begin position="17"/>
        <end position="165"/>
    </location>
</feature>
<feature type="transmembrane region" description="Helical" evidence="1">
    <location>
        <begin position="114"/>
        <end position="133"/>
    </location>
</feature>
<evidence type="ECO:0000313" key="3">
    <source>
        <dbReference type="EMBL" id="MBE7325976.1"/>
    </source>
</evidence>
<dbReference type="InterPro" id="IPR006976">
    <property type="entry name" value="VanZ-like"/>
</dbReference>
<dbReference type="Pfam" id="PF04892">
    <property type="entry name" value="VanZ"/>
    <property type="match status" value="1"/>
</dbReference>
<evidence type="ECO:0000313" key="4">
    <source>
        <dbReference type="Proteomes" id="UP000756387"/>
    </source>
</evidence>
<accession>A0ABR9RWL4</accession>
<proteinExistence type="predicted"/>
<reference evidence="3 4" key="1">
    <citation type="submission" date="2020-10" db="EMBL/GenBank/DDBJ databases">
        <title>Nocardioides sp. isolated from sludge.</title>
        <authorList>
            <person name="Zhang X."/>
        </authorList>
    </citation>
    <scope>NUCLEOTIDE SEQUENCE [LARGE SCALE GENOMIC DNA]</scope>
    <source>
        <strain evidence="3 4">Y6</strain>
    </source>
</reference>
<dbReference type="EMBL" id="JADCSA010000021">
    <property type="protein sequence ID" value="MBE7325976.1"/>
    <property type="molecule type" value="Genomic_DNA"/>
</dbReference>
<feature type="transmembrane region" description="Helical" evidence="1">
    <location>
        <begin position="6"/>
        <end position="22"/>
    </location>
</feature>
<comment type="caution">
    <text evidence="3">The sequence shown here is derived from an EMBL/GenBank/DDBJ whole genome shotgun (WGS) entry which is preliminary data.</text>
</comment>
<feature type="transmembrane region" description="Helical" evidence="1">
    <location>
        <begin position="153"/>
        <end position="173"/>
    </location>
</feature>
<keyword evidence="1" id="KW-1133">Transmembrane helix</keyword>
<keyword evidence="4" id="KW-1185">Reference proteome</keyword>
<keyword evidence="1" id="KW-0472">Membrane</keyword>
<feature type="transmembrane region" description="Helical" evidence="1">
    <location>
        <begin position="89"/>
        <end position="107"/>
    </location>
</feature>
<organism evidence="3 4">
    <name type="scientific">Nocardioides malaquae</name>
    <dbReference type="NCBI Taxonomy" id="2773426"/>
    <lineage>
        <taxon>Bacteria</taxon>
        <taxon>Bacillati</taxon>
        <taxon>Actinomycetota</taxon>
        <taxon>Actinomycetes</taxon>
        <taxon>Propionibacteriales</taxon>
        <taxon>Nocardioidaceae</taxon>
        <taxon>Nocardioides</taxon>
    </lineage>
</organism>
<keyword evidence="1" id="KW-0812">Transmembrane</keyword>
<evidence type="ECO:0000259" key="2">
    <source>
        <dbReference type="Pfam" id="PF04892"/>
    </source>
</evidence>
<dbReference type="Proteomes" id="UP000756387">
    <property type="component" value="Unassembled WGS sequence"/>
</dbReference>